<dbReference type="SUPFAM" id="SSF81660">
    <property type="entry name" value="Metal cation-transporting ATPase, ATP-binding domain N"/>
    <property type="match status" value="1"/>
</dbReference>
<evidence type="ECO:0000259" key="19">
    <source>
        <dbReference type="SMART" id="SM00831"/>
    </source>
</evidence>
<dbReference type="Pfam" id="PF00689">
    <property type="entry name" value="Cation_ATPase_C"/>
    <property type="match status" value="1"/>
</dbReference>
<dbReference type="NCBIfam" id="TIGR01524">
    <property type="entry name" value="ATPase-IIIB_Mg"/>
    <property type="match status" value="1"/>
</dbReference>
<keyword evidence="15 18" id="KW-0472">Membrane</keyword>
<gene>
    <name evidence="20" type="ORF">F5891DRAFT_1145525</name>
</gene>
<feature type="domain" description="Cation-transporting P-type ATPase N-terminal" evidence="19">
    <location>
        <begin position="55"/>
        <end position="129"/>
    </location>
</feature>
<evidence type="ECO:0000256" key="18">
    <source>
        <dbReference type="SAM" id="Phobius"/>
    </source>
</evidence>
<dbReference type="GO" id="GO:0005524">
    <property type="term" value="F:ATP binding"/>
    <property type="evidence" value="ECO:0007669"/>
    <property type="project" value="UniProtKB-KW"/>
</dbReference>
<dbReference type="Gene3D" id="3.40.50.1000">
    <property type="entry name" value="HAD superfamily/HAD-like"/>
    <property type="match status" value="1"/>
</dbReference>
<dbReference type="GO" id="GO:0016887">
    <property type="term" value="F:ATP hydrolysis activity"/>
    <property type="evidence" value="ECO:0007669"/>
    <property type="project" value="InterPro"/>
</dbReference>
<evidence type="ECO:0000313" key="20">
    <source>
        <dbReference type="EMBL" id="KAG1900566.1"/>
    </source>
</evidence>
<dbReference type="SFLD" id="SFLDS00003">
    <property type="entry name" value="Haloacid_Dehalogenase"/>
    <property type="match status" value="1"/>
</dbReference>
<sequence length="965" mass="104102">MPFLANLFSPRSLANLEKHGPDIATPDSESSKSPVLPQAIAKEEQEQLICATLSRFAQVPVSAIFVLEPGWNPTGLTDDQASEILKTHGPNTPVAERRLAALRMFWGAIVNPFNILLTILAIVNAATDQLSTFVVMMAMVVASTGLRYWQELKSTIQAVNLIKSVTTNTRVLRYRSSGPEEVEIDQRSVVPGDIIAVTSGDVFPGDCVLITAEAITITQASLTGEVVPIEKTVRLAAPRPGETFNLLHNDNVCLAGTSVVTGNGHALVVSTGKDTYMASIASELSKRRPENATQIGIRKVSYVLMAFMAVMAPIVLIIQGAVSKNWKGAVMFAIAVAVGITPEMLPMIVTSNLALSAVRVARKKVIVKRFDAIQNLGAVQILCSDKTGTLTADLVRISMSTTGTGEPSQLPIKLAYINSSLQTGSRSPIDHAIVDFVDQSEQDIFTDIPGDGWTKQGEVPFDSSRRLLSVLVSRPGGDGSEGLLITKGAVEEVLDLCVSTYNHQPPSSNASGPFALSSSMTSILTAHERQKILDTAQRLNEDGLRLVAVACREQLIKPFMTISPSDENELTFVGFIGLLDPLKPDATQAIKDLAALNVQVRILTGDAPAVAAKVARDLGLIPSREQSSTTVNEKDVEASPSSNGDEGLILTGVQLAALADDQDAYKDAIDRCIIFAKLSPYQKLEVVKALRAGHGGRAVAFLGDGVNDALAIRGADVGISVDSGTEIAKEAADVILLEKNLAVVADGVMEGRITLMNTLKYIKMATSSNFGNIFSLLVASAWLPYQPMLPIQILVQNLLYDFSQASIPWDNVDPEYLVAPKTWGAKSIIRFMVCIGPFSSPFDIITFSINWFHYGIRTLHNPRVDLAQTNWFLEGSLTQLLIIHFLRTGKLPFIQSHASISVFCTTFGIAGIAIAIPYIPKINTALQLTPPDPLFYAYLLGMISGYALVVHIAKTLYQLAFKEWL</sequence>
<protein>
    <recommendedName>
        <fullName evidence="5">Magnesium-transporting ATPase, P-type 1</fullName>
        <ecNumber evidence="4">7.2.2.14</ecNumber>
    </recommendedName>
    <alternativeName>
        <fullName evidence="16">Mg(2+) transport ATPase, P-type 1</fullName>
    </alternativeName>
</protein>
<dbReference type="SUPFAM" id="SSF81665">
    <property type="entry name" value="Calcium ATPase, transmembrane domain M"/>
    <property type="match status" value="1"/>
</dbReference>
<dbReference type="SFLD" id="SFLDG00002">
    <property type="entry name" value="C1.7:_P-type_atpase_like"/>
    <property type="match status" value="1"/>
</dbReference>
<dbReference type="SUPFAM" id="SSF56784">
    <property type="entry name" value="HAD-like"/>
    <property type="match status" value="1"/>
</dbReference>
<evidence type="ECO:0000256" key="5">
    <source>
        <dbReference type="ARBA" id="ARBA00013555"/>
    </source>
</evidence>
<dbReference type="PROSITE" id="PS00154">
    <property type="entry name" value="ATPASE_E1_E2"/>
    <property type="match status" value="1"/>
</dbReference>
<evidence type="ECO:0000256" key="3">
    <source>
        <dbReference type="ARBA" id="ARBA00008746"/>
    </source>
</evidence>
<dbReference type="Proteomes" id="UP001195769">
    <property type="component" value="Unassembled WGS sequence"/>
</dbReference>
<dbReference type="InterPro" id="IPR059000">
    <property type="entry name" value="ATPase_P-type_domA"/>
</dbReference>
<dbReference type="SFLD" id="SFLDF00027">
    <property type="entry name" value="p-type_atpase"/>
    <property type="match status" value="1"/>
</dbReference>
<dbReference type="Pfam" id="PF13246">
    <property type="entry name" value="Cation_ATPase"/>
    <property type="match status" value="1"/>
</dbReference>
<dbReference type="InterPro" id="IPR001757">
    <property type="entry name" value="P_typ_ATPase"/>
</dbReference>
<proteinExistence type="inferred from homology"/>
<dbReference type="SUPFAM" id="SSF81653">
    <property type="entry name" value="Calcium ATPase, transduction domain A"/>
    <property type="match status" value="1"/>
</dbReference>
<comment type="subcellular location">
    <subcellularLocation>
        <location evidence="2">Cell inner membrane</location>
        <topology evidence="2">Multi-pass membrane protein</topology>
    </subcellularLocation>
</comment>
<keyword evidence="8" id="KW-0597">Phosphoprotein</keyword>
<feature type="transmembrane region" description="Helical" evidence="18">
    <location>
        <begin position="898"/>
        <end position="919"/>
    </location>
</feature>
<evidence type="ECO:0000256" key="8">
    <source>
        <dbReference type="ARBA" id="ARBA00022553"/>
    </source>
</evidence>
<evidence type="ECO:0000256" key="12">
    <source>
        <dbReference type="ARBA" id="ARBA00022842"/>
    </source>
</evidence>
<keyword evidence="12" id="KW-0460">Magnesium</keyword>
<dbReference type="InterPro" id="IPR006068">
    <property type="entry name" value="ATPase_P-typ_cation-transptr_C"/>
</dbReference>
<dbReference type="InterPro" id="IPR036412">
    <property type="entry name" value="HAD-like_sf"/>
</dbReference>
<dbReference type="InterPro" id="IPR044492">
    <property type="entry name" value="P_typ_ATPase_HD_dom"/>
</dbReference>
<dbReference type="InterPro" id="IPR006415">
    <property type="entry name" value="P-type_ATPase_IIIB"/>
</dbReference>
<feature type="transmembrane region" description="Helical" evidence="18">
    <location>
        <begin position="302"/>
        <end position="322"/>
    </location>
</feature>
<evidence type="ECO:0000313" key="21">
    <source>
        <dbReference type="Proteomes" id="UP001195769"/>
    </source>
</evidence>
<dbReference type="EMBL" id="JABBWK010000026">
    <property type="protein sequence ID" value="KAG1900566.1"/>
    <property type="molecule type" value="Genomic_DNA"/>
</dbReference>
<accession>A0AAD4HLH4</accession>
<reference evidence="20" key="1">
    <citation type="journal article" date="2020" name="New Phytol.">
        <title>Comparative genomics reveals dynamic genome evolution in host specialist ectomycorrhizal fungi.</title>
        <authorList>
            <person name="Lofgren L.A."/>
            <person name="Nguyen N.H."/>
            <person name="Vilgalys R."/>
            <person name="Ruytinx J."/>
            <person name="Liao H.L."/>
            <person name="Branco S."/>
            <person name="Kuo A."/>
            <person name="LaButti K."/>
            <person name="Lipzen A."/>
            <person name="Andreopoulos W."/>
            <person name="Pangilinan J."/>
            <person name="Riley R."/>
            <person name="Hundley H."/>
            <person name="Na H."/>
            <person name="Barry K."/>
            <person name="Grigoriev I.V."/>
            <person name="Stajich J.E."/>
            <person name="Kennedy P.G."/>
        </authorList>
    </citation>
    <scope>NUCLEOTIDE SEQUENCE</scope>
    <source>
        <strain evidence="20">FC203</strain>
    </source>
</reference>
<dbReference type="SMART" id="SM00831">
    <property type="entry name" value="Cation_ATPase_N"/>
    <property type="match status" value="1"/>
</dbReference>
<evidence type="ECO:0000256" key="4">
    <source>
        <dbReference type="ARBA" id="ARBA00012786"/>
    </source>
</evidence>
<dbReference type="InterPro" id="IPR018303">
    <property type="entry name" value="ATPase_P-typ_P_site"/>
</dbReference>
<organism evidence="20 21">
    <name type="scientific">Suillus fuscotomentosus</name>
    <dbReference type="NCBI Taxonomy" id="1912939"/>
    <lineage>
        <taxon>Eukaryota</taxon>
        <taxon>Fungi</taxon>
        <taxon>Dikarya</taxon>
        <taxon>Basidiomycota</taxon>
        <taxon>Agaricomycotina</taxon>
        <taxon>Agaricomycetes</taxon>
        <taxon>Agaricomycetidae</taxon>
        <taxon>Boletales</taxon>
        <taxon>Suillineae</taxon>
        <taxon>Suillaceae</taxon>
        <taxon>Suillus</taxon>
    </lineage>
</organism>
<comment type="similarity">
    <text evidence="3">Belongs to the cation transport ATPase (P-type) (TC 3.A.3) family. Type IIIB subfamily.</text>
</comment>
<evidence type="ECO:0000256" key="15">
    <source>
        <dbReference type="ARBA" id="ARBA00023136"/>
    </source>
</evidence>
<evidence type="ECO:0000256" key="9">
    <source>
        <dbReference type="ARBA" id="ARBA00022692"/>
    </source>
</evidence>
<dbReference type="InterPro" id="IPR008250">
    <property type="entry name" value="ATPase_P-typ_transduc_dom_A_sf"/>
</dbReference>
<dbReference type="GO" id="GO:0005886">
    <property type="term" value="C:plasma membrane"/>
    <property type="evidence" value="ECO:0007669"/>
    <property type="project" value="UniProtKB-SubCell"/>
</dbReference>
<evidence type="ECO:0000256" key="11">
    <source>
        <dbReference type="ARBA" id="ARBA00022840"/>
    </source>
</evidence>
<evidence type="ECO:0000256" key="10">
    <source>
        <dbReference type="ARBA" id="ARBA00022741"/>
    </source>
</evidence>
<keyword evidence="7" id="KW-0997">Cell inner membrane</keyword>
<dbReference type="Gene3D" id="1.20.1110.10">
    <property type="entry name" value="Calcium-transporting ATPase, transmembrane domain"/>
    <property type="match status" value="1"/>
</dbReference>
<feature type="transmembrane region" description="Helical" evidence="18">
    <location>
        <begin position="104"/>
        <end position="123"/>
    </location>
</feature>
<keyword evidence="9 18" id="KW-0812">Transmembrane</keyword>
<evidence type="ECO:0000256" key="2">
    <source>
        <dbReference type="ARBA" id="ARBA00004429"/>
    </source>
</evidence>
<evidence type="ECO:0000256" key="13">
    <source>
        <dbReference type="ARBA" id="ARBA00022967"/>
    </source>
</evidence>
<dbReference type="InterPro" id="IPR004014">
    <property type="entry name" value="ATPase_P-typ_cation-transptr_N"/>
</dbReference>
<dbReference type="GeneID" id="64659305"/>
<dbReference type="InterPro" id="IPR023214">
    <property type="entry name" value="HAD_sf"/>
</dbReference>
<keyword evidence="11" id="KW-0067">ATP-binding</keyword>
<evidence type="ECO:0000256" key="6">
    <source>
        <dbReference type="ARBA" id="ARBA00022475"/>
    </source>
</evidence>
<comment type="caution">
    <text evidence="20">The sequence shown here is derived from an EMBL/GenBank/DDBJ whole genome shotgun (WGS) entry which is preliminary data.</text>
</comment>
<evidence type="ECO:0000256" key="14">
    <source>
        <dbReference type="ARBA" id="ARBA00022989"/>
    </source>
</evidence>
<dbReference type="InterPro" id="IPR023299">
    <property type="entry name" value="ATPase_P-typ_cyto_dom_N"/>
</dbReference>
<keyword evidence="6" id="KW-1003">Cell membrane</keyword>
<evidence type="ECO:0000256" key="7">
    <source>
        <dbReference type="ARBA" id="ARBA00022519"/>
    </source>
</evidence>
<dbReference type="Gene3D" id="2.70.150.10">
    <property type="entry name" value="Calcium-transporting ATPase, cytoplasmic transduction domain A"/>
    <property type="match status" value="1"/>
</dbReference>
<dbReference type="GO" id="GO:0015444">
    <property type="term" value="F:P-type magnesium transporter activity"/>
    <property type="evidence" value="ECO:0007669"/>
    <property type="project" value="UniProtKB-EC"/>
</dbReference>
<dbReference type="AlphaFoldDB" id="A0AAD4HLH4"/>
<dbReference type="RefSeq" id="XP_041226142.1">
    <property type="nucleotide sequence ID" value="XM_041365007.1"/>
</dbReference>
<keyword evidence="10" id="KW-0547">Nucleotide-binding</keyword>
<feature type="transmembrane region" description="Helical" evidence="18">
    <location>
        <begin position="328"/>
        <end position="355"/>
    </location>
</feature>
<keyword evidence="13" id="KW-1278">Translocase</keyword>
<comment type="function">
    <text evidence="1">Mediates magnesium influx to the cytosol.</text>
</comment>
<name>A0AAD4HLH4_9AGAM</name>
<dbReference type="EC" id="7.2.2.14" evidence="4"/>
<dbReference type="PANTHER" id="PTHR42861">
    <property type="entry name" value="CALCIUM-TRANSPORTING ATPASE"/>
    <property type="match status" value="1"/>
</dbReference>
<evidence type="ECO:0000256" key="1">
    <source>
        <dbReference type="ARBA" id="ARBA00003954"/>
    </source>
</evidence>
<dbReference type="Pfam" id="PF00122">
    <property type="entry name" value="E1-E2_ATPase"/>
    <property type="match status" value="1"/>
</dbReference>
<feature type="transmembrane region" description="Helical" evidence="18">
    <location>
        <begin position="934"/>
        <end position="953"/>
    </location>
</feature>
<evidence type="ECO:0000256" key="17">
    <source>
        <dbReference type="ARBA" id="ARBA00047295"/>
    </source>
</evidence>
<dbReference type="Gene3D" id="3.40.1110.10">
    <property type="entry name" value="Calcium-transporting ATPase, cytoplasmic domain N"/>
    <property type="match status" value="1"/>
</dbReference>
<dbReference type="InterPro" id="IPR023298">
    <property type="entry name" value="ATPase_P-typ_TM_dom_sf"/>
</dbReference>
<dbReference type="PRINTS" id="PR00119">
    <property type="entry name" value="CATATPASE"/>
</dbReference>
<comment type="catalytic activity">
    <reaction evidence="17">
        <text>Mg(2+)(out) + ATP + H2O = Mg(2+)(in) + ADP + phosphate + H(+)</text>
        <dbReference type="Rhea" id="RHEA:10260"/>
        <dbReference type="ChEBI" id="CHEBI:15377"/>
        <dbReference type="ChEBI" id="CHEBI:15378"/>
        <dbReference type="ChEBI" id="CHEBI:18420"/>
        <dbReference type="ChEBI" id="CHEBI:30616"/>
        <dbReference type="ChEBI" id="CHEBI:43474"/>
        <dbReference type="ChEBI" id="CHEBI:456216"/>
        <dbReference type="EC" id="7.2.2.14"/>
    </reaction>
</comment>
<dbReference type="Pfam" id="PF00690">
    <property type="entry name" value="Cation_ATPase_N"/>
    <property type="match status" value="1"/>
</dbReference>
<evidence type="ECO:0000256" key="16">
    <source>
        <dbReference type="ARBA" id="ARBA00029806"/>
    </source>
</evidence>
<dbReference type="NCBIfam" id="TIGR01494">
    <property type="entry name" value="ATPase_P-type"/>
    <property type="match status" value="2"/>
</dbReference>
<keyword evidence="14 18" id="KW-1133">Transmembrane helix</keyword>
<keyword evidence="21" id="KW-1185">Reference proteome</keyword>